<dbReference type="Proteomes" id="UP000789803">
    <property type="component" value="Unassembled WGS sequence"/>
</dbReference>
<dbReference type="SUPFAM" id="SSF81901">
    <property type="entry name" value="HCP-like"/>
    <property type="match status" value="1"/>
</dbReference>
<comment type="caution">
    <text evidence="9">The sequence shown here is derived from an EMBL/GenBank/DDBJ whole genome shotgun (WGS) entry which is preliminary data.</text>
</comment>
<dbReference type="Pfam" id="PF08238">
    <property type="entry name" value="Sel1"/>
    <property type="match status" value="3"/>
</dbReference>
<keyword evidence="7" id="KW-1015">Disulfide bond</keyword>
<comment type="catalytic activity">
    <reaction evidence="1">
        <text>a beta-lactam + H2O = a substituted beta-amino acid</text>
        <dbReference type="Rhea" id="RHEA:20401"/>
        <dbReference type="ChEBI" id="CHEBI:15377"/>
        <dbReference type="ChEBI" id="CHEBI:35627"/>
        <dbReference type="ChEBI" id="CHEBI:140347"/>
        <dbReference type="EC" id="3.5.2.6"/>
    </reaction>
</comment>
<evidence type="ECO:0000313" key="9">
    <source>
        <dbReference type="EMBL" id="CAD7287469.1"/>
    </source>
</evidence>
<dbReference type="EC" id="3.5.2.6" evidence="3"/>
<keyword evidence="10" id="KW-1185">Reference proteome</keyword>
<accession>A0ABN7K4M5</accession>
<evidence type="ECO:0000256" key="3">
    <source>
        <dbReference type="ARBA" id="ARBA00012865"/>
    </source>
</evidence>
<keyword evidence="6" id="KW-0802">TPR repeat</keyword>
<keyword evidence="8" id="KW-0046">Antibiotic resistance</keyword>
<evidence type="ECO:0000256" key="2">
    <source>
        <dbReference type="ARBA" id="ARBA00008486"/>
    </source>
</evidence>
<evidence type="ECO:0000256" key="6">
    <source>
        <dbReference type="ARBA" id="ARBA00022803"/>
    </source>
</evidence>
<protein>
    <recommendedName>
        <fullName evidence="3">beta-lactamase</fullName>
        <ecNumber evidence="3">3.5.2.6</ecNumber>
    </recommendedName>
</protein>
<dbReference type="EMBL" id="CAJHOF010000002">
    <property type="protein sequence ID" value="CAD7287469.1"/>
    <property type="molecule type" value="Genomic_DNA"/>
</dbReference>
<evidence type="ECO:0000313" key="10">
    <source>
        <dbReference type="Proteomes" id="UP000789803"/>
    </source>
</evidence>
<evidence type="ECO:0000256" key="7">
    <source>
        <dbReference type="ARBA" id="ARBA00023157"/>
    </source>
</evidence>
<comment type="similarity">
    <text evidence="2">Belongs to the hcp beta-lactamase family.</text>
</comment>
<dbReference type="Gene3D" id="1.25.40.10">
    <property type="entry name" value="Tetratricopeptide repeat domain"/>
    <property type="match status" value="1"/>
</dbReference>
<dbReference type="SMART" id="SM00671">
    <property type="entry name" value="SEL1"/>
    <property type="match status" value="3"/>
</dbReference>
<keyword evidence="5 9" id="KW-0378">Hydrolase</keyword>
<proteinExistence type="inferred from homology"/>
<organism evidence="9 10">
    <name type="scientific">Campylobacter majalis</name>
    <dbReference type="NCBI Taxonomy" id="2790656"/>
    <lineage>
        <taxon>Bacteria</taxon>
        <taxon>Pseudomonadati</taxon>
        <taxon>Campylobacterota</taxon>
        <taxon>Epsilonproteobacteria</taxon>
        <taxon>Campylobacterales</taxon>
        <taxon>Campylobacteraceae</taxon>
        <taxon>Campylobacter</taxon>
    </lineage>
</organism>
<gene>
    <name evidence="9" type="primary">hcpA</name>
    <name evidence="9" type="ORF">LMG7974_00348</name>
</gene>
<dbReference type="InterPro" id="IPR006597">
    <property type="entry name" value="Sel1-like"/>
</dbReference>
<dbReference type="InterPro" id="IPR040239">
    <property type="entry name" value="HcpB-like"/>
</dbReference>
<dbReference type="PANTHER" id="PTHR13891">
    <property type="entry name" value="CYTOCHROME C OXIDASE ASSEMBLY FACTOR 7"/>
    <property type="match status" value="1"/>
</dbReference>
<name>A0ABN7K4M5_9BACT</name>
<dbReference type="PANTHER" id="PTHR13891:SF1">
    <property type="entry name" value="CYTOCHROME C OXIDASE ASSEMBLY FACTOR 7"/>
    <property type="match status" value="1"/>
</dbReference>
<reference evidence="9 10" key="1">
    <citation type="submission" date="2020-11" db="EMBL/GenBank/DDBJ databases">
        <authorList>
            <person name="Peeters C."/>
        </authorList>
    </citation>
    <scope>NUCLEOTIDE SEQUENCE [LARGE SCALE GENOMIC DNA]</scope>
    <source>
        <strain evidence="9 10">LMG 7974</strain>
    </source>
</reference>
<keyword evidence="4" id="KW-0677">Repeat</keyword>
<dbReference type="GO" id="GO:0008800">
    <property type="term" value="F:beta-lactamase activity"/>
    <property type="evidence" value="ECO:0007669"/>
    <property type="project" value="UniProtKB-EC"/>
</dbReference>
<evidence type="ECO:0000256" key="5">
    <source>
        <dbReference type="ARBA" id="ARBA00022801"/>
    </source>
</evidence>
<evidence type="ECO:0000256" key="4">
    <source>
        <dbReference type="ARBA" id="ARBA00022737"/>
    </source>
</evidence>
<evidence type="ECO:0000256" key="8">
    <source>
        <dbReference type="ARBA" id="ARBA00023251"/>
    </source>
</evidence>
<dbReference type="InterPro" id="IPR011990">
    <property type="entry name" value="TPR-like_helical_dom_sf"/>
</dbReference>
<evidence type="ECO:0000256" key="1">
    <source>
        <dbReference type="ARBA" id="ARBA00001526"/>
    </source>
</evidence>
<sequence length="158" mass="17826">MIFLFGGCASWQSMLSFGLFKTKSEKQEEALKAKCDEKDEISCNNLAVIYSNDEYFDDAKKYYEISCDLGLATACSNLGQIYEKGLGGTDSDMQKATQLYEKSCDSEDGVGCYNMALLLYKTSSNELKEQNAIKAFELLEKSCKFEYKQACFLLEKLK</sequence>